<accession>A0A1F6CG19</accession>
<dbReference type="InterPro" id="IPR036895">
    <property type="entry name" value="Uracil-DNA_glycosylase-like_sf"/>
</dbReference>
<keyword evidence="8" id="KW-0378">Hydrolase</keyword>
<evidence type="ECO:0000256" key="6">
    <source>
        <dbReference type="ARBA" id="ARBA00022723"/>
    </source>
</evidence>
<reference evidence="13 14" key="1">
    <citation type="journal article" date="2016" name="Nat. Commun.">
        <title>Thousands of microbial genomes shed light on interconnected biogeochemical processes in an aquifer system.</title>
        <authorList>
            <person name="Anantharaman K."/>
            <person name="Brown C.T."/>
            <person name="Hug L.A."/>
            <person name="Sharon I."/>
            <person name="Castelle C.J."/>
            <person name="Probst A.J."/>
            <person name="Thomas B.C."/>
            <person name="Singh A."/>
            <person name="Wilkins M.J."/>
            <person name="Karaoz U."/>
            <person name="Brodie E.L."/>
            <person name="Williams K.H."/>
            <person name="Hubbard S.S."/>
            <person name="Banfield J.F."/>
        </authorList>
    </citation>
    <scope>NUCLEOTIDE SEQUENCE [LARGE SCALE GENOMIC DNA]</scope>
    <source>
        <strain evidence="14">RIFCSPLOWO2_12_FULL_64_10</strain>
    </source>
</reference>
<dbReference type="SMART" id="SM00987">
    <property type="entry name" value="UreE_C"/>
    <property type="match status" value="1"/>
</dbReference>
<evidence type="ECO:0000256" key="8">
    <source>
        <dbReference type="ARBA" id="ARBA00022801"/>
    </source>
</evidence>
<comment type="catalytic activity">
    <reaction evidence="1">
        <text>Hydrolyzes single-stranded DNA or mismatched double-stranded DNA and polynucleotides, releasing free uracil.</text>
        <dbReference type="EC" id="3.2.2.27"/>
    </reaction>
</comment>
<evidence type="ECO:0000313" key="13">
    <source>
        <dbReference type="EMBL" id="OGG48135.1"/>
    </source>
</evidence>
<dbReference type="Proteomes" id="UP000178606">
    <property type="component" value="Unassembled WGS sequence"/>
</dbReference>
<evidence type="ECO:0000256" key="7">
    <source>
        <dbReference type="ARBA" id="ARBA00022763"/>
    </source>
</evidence>
<evidence type="ECO:0000256" key="10">
    <source>
        <dbReference type="ARBA" id="ARBA00023014"/>
    </source>
</evidence>
<comment type="similarity">
    <text evidence="2">Belongs to the uracil-DNA glycosylase (UDG) superfamily. Type 4 (UDGa) family.</text>
</comment>
<proteinExistence type="inferred from homology"/>
<comment type="caution">
    <text evidence="13">The sequence shown here is derived from an EMBL/GenBank/DDBJ whole genome shotgun (WGS) entry which is preliminary data.</text>
</comment>
<evidence type="ECO:0000256" key="9">
    <source>
        <dbReference type="ARBA" id="ARBA00023004"/>
    </source>
</evidence>
<evidence type="ECO:0000256" key="1">
    <source>
        <dbReference type="ARBA" id="ARBA00001400"/>
    </source>
</evidence>
<evidence type="ECO:0000256" key="2">
    <source>
        <dbReference type="ARBA" id="ARBA00006521"/>
    </source>
</evidence>
<name>A0A1F6CG19_HANXR</name>
<dbReference type="EC" id="3.2.2.27" evidence="3"/>
<keyword evidence="6" id="KW-0479">Metal-binding</keyword>
<feature type="non-terminal residue" evidence="13">
    <location>
        <position position="1"/>
    </location>
</feature>
<dbReference type="GO" id="GO:0051539">
    <property type="term" value="F:4 iron, 4 sulfur cluster binding"/>
    <property type="evidence" value="ECO:0007669"/>
    <property type="project" value="UniProtKB-KW"/>
</dbReference>
<dbReference type="InterPro" id="IPR005273">
    <property type="entry name" value="Ura-DNA_glyco_family4"/>
</dbReference>
<dbReference type="InterPro" id="IPR005122">
    <property type="entry name" value="Uracil-DNA_glycosylase-like"/>
</dbReference>
<evidence type="ECO:0000256" key="11">
    <source>
        <dbReference type="ARBA" id="ARBA00023204"/>
    </source>
</evidence>
<dbReference type="AlphaFoldDB" id="A0A1F6CG19"/>
<dbReference type="CDD" id="cd10030">
    <property type="entry name" value="UDG-F4_TTUDGA_SPO1dp_like"/>
    <property type="match status" value="1"/>
</dbReference>
<dbReference type="PANTHER" id="PTHR33693:SF1">
    <property type="entry name" value="TYPE-4 URACIL-DNA GLYCOSYLASE"/>
    <property type="match status" value="1"/>
</dbReference>
<evidence type="ECO:0000259" key="12">
    <source>
        <dbReference type="SMART" id="SM00986"/>
    </source>
</evidence>
<keyword evidence="11" id="KW-0234">DNA repair</keyword>
<organism evidence="13 14">
    <name type="scientific">Handelsmanbacteria sp. (strain RIFCSPLOWO2_12_FULL_64_10)</name>
    <dbReference type="NCBI Taxonomy" id="1817868"/>
    <lineage>
        <taxon>Bacteria</taxon>
        <taxon>Candidatus Handelsmaniibacteriota</taxon>
    </lineage>
</organism>
<dbReference type="Pfam" id="PF03167">
    <property type="entry name" value="UDG"/>
    <property type="match status" value="1"/>
</dbReference>
<dbReference type="GO" id="GO:0046872">
    <property type="term" value="F:metal ion binding"/>
    <property type="evidence" value="ECO:0007669"/>
    <property type="project" value="UniProtKB-KW"/>
</dbReference>
<dbReference type="Gene3D" id="3.40.470.10">
    <property type="entry name" value="Uracil-DNA glycosylase-like domain"/>
    <property type="match status" value="1"/>
</dbReference>
<dbReference type="NCBIfam" id="TIGR00758">
    <property type="entry name" value="UDG_fam4"/>
    <property type="match status" value="1"/>
</dbReference>
<keyword evidence="7" id="KW-0227">DNA damage</keyword>
<dbReference type="GO" id="GO:0006281">
    <property type="term" value="P:DNA repair"/>
    <property type="evidence" value="ECO:0007669"/>
    <property type="project" value="UniProtKB-KW"/>
</dbReference>
<dbReference type="GO" id="GO:0004844">
    <property type="term" value="F:uracil DNA N-glycosylase activity"/>
    <property type="evidence" value="ECO:0007669"/>
    <property type="project" value="UniProtKB-EC"/>
</dbReference>
<keyword evidence="5" id="KW-0004">4Fe-4S</keyword>
<keyword evidence="10" id="KW-0411">Iron-sulfur</keyword>
<evidence type="ECO:0000256" key="4">
    <source>
        <dbReference type="ARBA" id="ARBA00019403"/>
    </source>
</evidence>
<dbReference type="PANTHER" id="PTHR33693">
    <property type="entry name" value="TYPE-5 URACIL-DNA GLYCOSYLASE"/>
    <property type="match status" value="1"/>
</dbReference>
<dbReference type="InterPro" id="IPR051536">
    <property type="entry name" value="UDG_Type-4/5"/>
</dbReference>
<dbReference type="SMART" id="SM00986">
    <property type="entry name" value="UDG"/>
    <property type="match status" value="1"/>
</dbReference>
<evidence type="ECO:0000256" key="3">
    <source>
        <dbReference type="ARBA" id="ARBA00012030"/>
    </source>
</evidence>
<dbReference type="SUPFAM" id="SSF52141">
    <property type="entry name" value="Uracil-DNA glycosylase-like"/>
    <property type="match status" value="1"/>
</dbReference>
<protein>
    <recommendedName>
        <fullName evidence="4">Type-4 uracil-DNA glycosylase</fullName>
        <ecNumber evidence="3">3.2.2.27</ecNumber>
    </recommendedName>
</protein>
<evidence type="ECO:0000313" key="14">
    <source>
        <dbReference type="Proteomes" id="UP000178606"/>
    </source>
</evidence>
<feature type="domain" description="Uracil-DNA glycosylase-like" evidence="12">
    <location>
        <begin position="17"/>
        <end position="163"/>
    </location>
</feature>
<gene>
    <name evidence="13" type="ORF">A3F84_00150</name>
</gene>
<dbReference type="EMBL" id="MFKF01000255">
    <property type="protein sequence ID" value="OGG48135.1"/>
    <property type="molecule type" value="Genomic_DNA"/>
</dbReference>
<sequence length="174" mass="19353">SDCQKCPLAKGRTRVVFGSGDPEAGLMFIGEGPGRDEDESGQPFVGAAGQLLTRIIEAAKLRREDVYIANIVKCRPPNNRDPMPDEIATCLPYLQRQVEIVKPRVICALGKVAAQTLLQSDEPIGKLRGRVHRYGDIKLIATYHPAALLRNAAFKRPTWEDMKLVRREYDGVEL</sequence>
<evidence type="ECO:0000256" key="5">
    <source>
        <dbReference type="ARBA" id="ARBA00022485"/>
    </source>
</evidence>
<keyword evidence="9" id="KW-0408">Iron</keyword>